<gene>
    <name evidence="2" type="ORF">DACRYDRAFT_116736</name>
</gene>
<dbReference type="Gene3D" id="1.10.510.10">
    <property type="entry name" value="Transferase(Phosphotransferase) domain 1"/>
    <property type="match status" value="1"/>
</dbReference>
<dbReference type="RefSeq" id="XP_040628548.1">
    <property type="nucleotide sequence ID" value="XM_040770258.1"/>
</dbReference>
<evidence type="ECO:0000256" key="1">
    <source>
        <dbReference type="SAM" id="MobiDB-lite"/>
    </source>
</evidence>
<evidence type="ECO:0000313" key="2">
    <source>
        <dbReference type="EMBL" id="EJU01651.1"/>
    </source>
</evidence>
<dbReference type="STRING" id="1858805.M5FV53"/>
<dbReference type="AlphaFoldDB" id="M5FV53"/>
<organism evidence="2 3">
    <name type="scientific">Dacryopinax primogenitus (strain DJM 731)</name>
    <name type="common">Brown rot fungus</name>
    <dbReference type="NCBI Taxonomy" id="1858805"/>
    <lineage>
        <taxon>Eukaryota</taxon>
        <taxon>Fungi</taxon>
        <taxon>Dikarya</taxon>
        <taxon>Basidiomycota</taxon>
        <taxon>Agaricomycotina</taxon>
        <taxon>Dacrymycetes</taxon>
        <taxon>Dacrymycetales</taxon>
        <taxon>Dacrymycetaceae</taxon>
        <taxon>Dacryopinax</taxon>
    </lineage>
</organism>
<reference evidence="2 3" key="1">
    <citation type="journal article" date="2012" name="Science">
        <title>The Paleozoic origin of enzymatic lignin decomposition reconstructed from 31 fungal genomes.</title>
        <authorList>
            <person name="Floudas D."/>
            <person name="Binder M."/>
            <person name="Riley R."/>
            <person name="Barry K."/>
            <person name="Blanchette R.A."/>
            <person name="Henrissat B."/>
            <person name="Martinez A.T."/>
            <person name="Otillar R."/>
            <person name="Spatafora J.W."/>
            <person name="Yadav J.S."/>
            <person name="Aerts A."/>
            <person name="Benoit I."/>
            <person name="Boyd A."/>
            <person name="Carlson A."/>
            <person name="Copeland A."/>
            <person name="Coutinho P.M."/>
            <person name="de Vries R.P."/>
            <person name="Ferreira P."/>
            <person name="Findley K."/>
            <person name="Foster B."/>
            <person name="Gaskell J."/>
            <person name="Glotzer D."/>
            <person name="Gorecki P."/>
            <person name="Heitman J."/>
            <person name="Hesse C."/>
            <person name="Hori C."/>
            <person name="Igarashi K."/>
            <person name="Jurgens J.A."/>
            <person name="Kallen N."/>
            <person name="Kersten P."/>
            <person name="Kohler A."/>
            <person name="Kuees U."/>
            <person name="Kumar T.K.A."/>
            <person name="Kuo A."/>
            <person name="LaButti K."/>
            <person name="Larrondo L.F."/>
            <person name="Lindquist E."/>
            <person name="Ling A."/>
            <person name="Lombard V."/>
            <person name="Lucas S."/>
            <person name="Lundell T."/>
            <person name="Martin R."/>
            <person name="McLaughlin D.J."/>
            <person name="Morgenstern I."/>
            <person name="Morin E."/>
            <person name="Murat C."/>
            <person name="Nagy L.G."/>
            <person name="Nolan M."/>
            <person name="Ohm R.A."/>
            <person name="Patyshakuliyeva A."/>
            <person name="Rokas A."/>
            <person name="Ruiz-Duenas F.J."/>
            <person name="Sabat G."/>
            <person name="Salamov A."/>
            <person name="Samejima M."/>
            <person name="Schmutz J."/>
            <person name="Slot J.C."/>
            <person name="St John F."/>
            <person name="Stenlid J."/>
            <person name="Sun H."/>
            <person name="Sun S."/>
            <person name="Syed K."/>
            <person name="Tsang A."/>
            <person name="Wiebenga A."/>
            <person name="Young D."/>
            <person name="Pisabarro A."/>
            <person name="Eastwood D.C."/>
            <person name="Martin F."/>
            <person name="Cullen D."/>
            <person name="Grigoriev I.V."/>
            <person name="Hibbett D.S."/>
        </authorList>
    </citation>
    <scope>NUCLEOTIDE SEQUENCE [LARGE SCALE GENOMIC DNA]</scope>
    <source>
        <strain evidence="2 3">DJM-731 SS1</strain>
    </source>
</reference>
<evidence type="ECO:0000313" key="3">
    <source>
        <dbReference type="Proteomes" id="UP000030653"/>
    </source>
</evidence>
<protein>
    <recommendedName>
        <fullName evidence="4">Protein kinase domain-containing protein</fullName>
    </recommendedName>
</protein>
<dbReference type="InterPro" id="IPR011009">
    <property type="entry name" value="Kinase-like_dom_sf"/>
</dbReference>
<feature type="region of interest" description="Disordered" evidence="1">
    <location>
        <begin position="79"/>
        <end position="152"/>
    </location>
</feature>
<dbReference type="SUPFAM" id="SSF56112">
    <property type="entry name" value="Protein kinase-like (PK-like)"/>
    <property type="match status" value="1"/>
</dbReference>
<dbReference type="OrthoDB" id="2523749at2759"/>
<evidence type="ECO:0008006" key="4">
    <source>
        <dbReference type="Google" id="ProtNLM"/>
    </source>
</evidence>
<proteinExistence type="predicted"/>
<keyword evidence="3" id="KW-1185">Reference proteome</keyword>
<feature type="compositionally biased region" description="Low complexity" evidence="1">
    <location>
        <begin position="88"/>
        <end position="100"/>
    </location>
</feature>
<dbReference type="HOGENOM" id="CLU_771654_0_0_1"/>
<feature type="compositionally biased region" description="Low complexity" evidence="1">
    <location>
        <begin position="108"/>
        <end position="118"/>
    </location>
</feature>
<name>M5FV53_DACPD</name>
<dbReference type="GeneID" id="63685320"/>
<dbReference type="EMBL" id="JH795864">
    <property type="protein sequence ID" value="EJU01651.1"/>
    <property type="molecule type" value="Genomic_DNA"/>
</dbReference>
<accession>M5FV53</accession>
<feature type="compositionally biased region" description="Low complexity" evidence="1">
    <location>
        <begin position="131"/>
        <end position="143"/>
    </location>
</feature>
<sequence length="359" mass="39324">MAIGDEYHVGHVRASNQQRYLMEFIGQTDQQALGILGLQLLRLATEHAFSETSSIERTRIPPPLLECIVETLKPIVSMFGASPPPEAGPSSKSPPASKGGSKTRKSSKPTSSTRTASSQSPPSVRSPLHDTVSVSSTPSPASSIPDNGRSPMVRIVERNSNTYDARSIVGWHPSMKNGDHVSLTRKIGAGLVADAYRGEYNGRPIVAKIVSNHQEEKREALCHEAEIYMPLQAEWGRAVPSFMGLFEGQKKSLLLLSYEGQPIPDMKSHWHDIGSLLRRIHLSIEHNDVAERNILQNADGRLCLIGFHAATRHAGHPCTGRCKELRLHLLRSKEDSPDHVAVDDWAIDLGANWNDAIAA</sequence>
<dbReference type="Proteomes" id="UP000030653">
    <property type="component" value="Unassembled WGS sequence"/>
</dbReference>